<sequence>MVGWEEPGMDGRMVKSSCNNFQRGCERLPFCASVTLLQLKESLCAQYPSARRPALRRGIAVNPPFPVSPARTRLTNEPPENLPALPVDFTGSHAVFPVVVTSSPRTDSWRFCKHVAKLRSVAGLALHRAAAL</sequence>
<protein>
    <submittedName>
        <fullName evidence="1">Uncharacterized protein</fullName>
    </submittedName>
</protein>
<evidence type="ECO:0000313" key="2">
    <source>
        <dbReference type="Proteomes" id="UP001153269"/>
    </source>
</evidence>
<keyword evidence="2" id="KW-1185">Reference proteome</keyword>
<dbReference type="AlphaFoldDB" id="A0A9N7YHI0"/>
<reference evidence="1" key="1">
    <citation type="submission" date="2020-03" db="EMBL/GenBank/DDBJ databases">
        <authorList>
            <person name="Weist P."/>
        </authorList>
    </citation>
    <scope>NUCLEOTIDE SEQUENCE</scope>
</reference>
<name>A0A9N7YHI0_PLEPL</name>
<accession>A0A9N7YHI0</accession>
<dbReference type="EMBL" id="CADEAL010000840">
    <property type="protein sequence ID" value="CAB1425868.1"/>
    <property type="molecule type" value="Genomic_DNA"/>
</dbReference>
<evidence type="ECO:0000313" key="1">
    <source>
        <dbReference type="EMBL" id="CAB1425868.1"/>
    </source>
</evidence>
<dbReference type="Proteomes" id="UP001153269">
    <property type="component" value="Unassembled WGS sequence"/>
</dbReference>
<comment type="caution">
    <text evidence="1">The sequence shown here is derived from an EMBL/GenBank/DDBJ whole genome shotgun (WGS) entry which is preliminary data.</text>
</comment>
<proteinExistence type="predicted"/>
<organism evidence="1 2">
    <name type="scientific">Pleuronectes platessa</name>
    <name type="common">European plaice</name>
    <dbReference type="NCBI Taxonomy" id="8262"/>
    <lineage>
        <taxon>Eukaryota</taxon>
        <taxon>Metazoa</taxon>
        <taxon>Chordata</taxon>
        <taxon>Craniata</taxon>
        <taxon>Vertebrata</taxon>
        <taxon>Euteleostomi</taxon>
        <taxon>Actinopterygii</taxon>
        <taxon>Neopterygii</taxon>
        <taxon>Teleostei</taxon>
        <taxon>Neoteleostei</taxon>
        <taxon>Acanthomorphata</taxon>
        <taxon>Carangaria</taxon>
        <taxon>Pleuronectiformes</taxon>
        <taxon>Pleuronectoidei</taxon>
        <taxon>Pleuronectidae</taxon>
        <taxon>Pleuronectes</taxon>
    </lineage>
</organism>
<gene>
    <name evidence="1" type="ORF">PLEPLA_LOCUS13801</name>
</gene>